<dbReference type="InterPro" id="IPR051798">
    <property type="entry name" value="Class-II_PLP-Dep_Aminotrans"/>
</dbReference>
<dbReference type="EC" id="4.4.1.13" evidence="2"/>
<accession>A0ABX0DL96</accession>
<name>A0ABX0DL96_9MICC</name>
<dbReference type="EMBL" id="JAAKZI010000052">
    <property type="protein sequence ID" value="NGN85460.1"/>
    <property type="molecule type" value="Genomic_DNA"/>
</dbReference>
<dbReference type="RefSeq" id="WP_165183669.1">
    <property type="nucleotide sequence ID" value="NZ_JAAKZI010000052.1"/>
</dbReference>
<dbReference type="CDD" id="cd00609">
    <property type="entry name" value="AAT_like"/>
    <property type="match status" value="1"/>
</dbReference>
<sequence>MNETPTQEIASARFDAITADELRAAGSLKWTGVEDRLPAWVAEMDFGLAAPIAGAVQEAVARGLVGYLPGGLIDEMGAACSEFLLARHGWDVPADWIRPVADVLTALEWTVRHFSAPGAKIVVPTPAYMPFLELPAVYGRELVTVPMLRTGSGWELDFPALDAALAGGGLLILCNPHNPLGKVYSRDELARIAEIVAANGARVFSDEIHAPLVYDGGTHVPYASVSPAAANHTVTATSASKAWNLAGLKAAQMILSNAADRELWAGVGHFVEHGPSTPGVVANIAAYRDGGAWLAEVLAYLDGNRQLLGGLLGEHLPGAAYIQPAGTYLAFIDCTPLPLGGAVPADYFRDHARVALVDGAACGRPGWVRLNFATPRPILRRIVEEMGAAVRRQAAATEVRQPPSW</sequence>
<reference evidence="7 8" key="1">
    <citation type="submission" date="2020-02" db="EMBL/GenBank/DDBJ databases">
        <title>Genome sequence of the type strain DSM 27180 of Arthrobacter silviterrae.</title>
        <authorList>
            <person name="Gao J."/>
            <person name="Sun J."/>
        </authorList>
    </citation>
    <scope>NUCLEOTIDE SEQUENCE [LARGE SCALE GENOMIC DNA]</scope>
    <source>
        <strain evidence="7 8">DSM 27180</strain>
    </source>
</reference>
<protein>
    <recommendedName>
        <fullName evidence="2">cysteine-S-conjugate beta-lyase</fullName>
        <ecNumber evidence="2">4.4.1.13</ecNumber>
    </recommendedName>
</protein>
<dbReference type="PANTHER" id="PTHR43525">
    <property type="entry name" value="PROTEIN MALY"/>
    <property type="match status" value="1"/>
</dbReference>
<evidence type="ECO:0000256" key="5">
    <source>
        <dbReference type="ARBA" id="ARBA00037974"/>
    </source>
</evidence>
<dbReference type="InterPro" id="IPR004839">
    <property type="entry name" value="Aminotransferase_I/II_large"/>
</dbReference>
<feature type="domain" description="Aminotransferase class I/classII large" evidence="6">
    <location>
        <begin position="104"/>
        <end position="376"/>
    </location>
</feature>
<dbReference type="Proteomes" id="UP000479226">
    <property type="component" value="Unassembled WGS sequence"/>
</dbReference>
<proteinExistence type="inferred from homology"/>
<dbReference type="PANTHER" id="PTHR43525:SF2">
    <property type="entry name" value="CYSTATHIONINE BETA-LYASE-RELATED"/>
    <property type="match status" value="1"/>
</dbReference>
<evidence type="ECO:0000313" key="7">
    <source>
        <dbReference type="EMBL" id="NGN85460.1"/>
    </source>
</evidence>
<dbReference type="Gene3D" id="3.40.640.10">
    <property type="entry name" value="Type I PLP-dependent aspartate aminotransferase-like (Major domain)"/>
    <property type="match status" value="1"/>
</dbReference>
<evidence type="ECO:0000256" key="2">
    <source>
        <dbReference type="ARBA" id="ARBA00012224"/>
    </source>
</evidence>
<dbReference type="InterPro" id="IPR015421">
    <property type="entry name" value="PyrdxlP-dep_Trfase_major"/>
</dbReference>
<evidence type="ECO:0000256" key="1">
    <source>
        <dbReference type="ARBA" id="ARBA00001933"/>
    </source>
</evidence>
<keyword evidence="3" id="KW-0663">Pyridoxal phosphate</keyword>
<keyword evidence="8" id="KW-1185">Reference proteome</keyword>
<dbReference type="GO" id="GO:0008483">
    <property type="term" value="F:transaminase activity"/>
    <property type="evidence" value="ECO:0007669"/>
    <property type="project" value="UniProtKB-KW"/>
</dbReference>
<dbReference type="Gene3D" id="3.90.1150.10">
    <property type="entry name" value="Aspartate Aminotransferase, domain 1"/>
    <property type="match status" value="1"/>
</dbReference>
<evidence type="ECO:0000256" key="3">
    <source>
        <dbReference type="ARBA" id="ARBA00022898"/>
    </source>
</evidence>
<dbReference type="Pfam" id="PF00155">
    <property type="entry name" value="Aminotran_1_2"/>
    <property type="match status" value="1"/>
</dbReference>
<evidence type="ECO:0000313" key="8">
    <source>
        <dbReference type="Proteomes" id="UP000479226"/>
    </source>
</evidence>
<keyword evidence="7" id="KW-0808">Transferase</keyword>
<keyword evidence="7" id="KW-0032">Aminotransferase</keyword>
<comment type="cofactor">
    <cofactor evidence="1">
        <name>pyridoxal 5'-phosphate</name>
        <dbReference type="ChEBI" id="CHEBI:597326"/>
    </cofactor>
</comment>
<gene>
    <name evidence="7" type="ORF">G6N77_18635</name>
</gene>
<dbReference type="InterPro" id="IPR015422">
    <property type="entry name" value="PyrdxlP-dep_Trfase_small"/>
</dbReference>
<evidence type="ECO:0000259" key="6">
    <source>
        <dbReference type="Pfam" id="PF00155"/>
    </source>
</evidence>
<dbReference type="InterPro" id="IPR015424">
    <property type="entry name" value="PyrdxlP-dep_Trfase"/>
</dbReference>
<keyword evidence="4" id="KW-0456">Lyase</keyword>
<comment type="caution">
    <text evidence="7">The sequence shown here is derived from an EMBL/GenBank/DDBJ whole genome shotgun (WGS) entry which is preliminary data.</text>
</comment>
<organism evidence="7 8">
    <name type="scientific">Arthrobacter silviterrae</name>
    <dbReference type="NCBI Taxonomy" id="2026658"/>
    <lineage>
        <taxon>Bacteria</taxon>
        <taxon>Bacillati</taxon>
        <taxon>Actinomycetota</taxon>
        <taxon>Actinomycetes</taxon>
        <taxon>Micrococcales</taxon>
        <taxon>Micrococcaceae</taxon>
        <taxon>Arthrobacter</taxon>
    </lineage>
</organism>
<comment type="similarity">
    <text evidence="5">Belongs to the class-II pyridoxal-phosphate-dependent aminotransferase family. MalY/PatB cystathionine beta-lyase subfamily.</text>
</comment>
<evidence type="ECO:0000256" key="4">
    <source>
        <dbReference type="ARBA" id="ARBA00023239"/>
    </source>
</evidence>
<dbReference type="SUPFAM" id="SSF53383">
    <property type="entry name" value="PLP-dependent transferases"/>
    <property type="match status" value="1"/>
</dbReference>